<gene>
    <name evidence="2" type="ORF">SAMN05421833_105312</name>
</gene>
<proteinExistence type="predicted"/>
<sequence length="364" mass="38031">MRLLRSVFTRLLLLCATVAAGAAAGTGTANAAVPDAWGFAYVDTSSGVPNLSYQAGSWTSGAVSVTPGVPGEYFVRFPQIGVPSGGGIAHVTAISQSAEWCQIEKWGQVGTDEMVAVRCYRFGGGPAKALFSIVFGSSSGALFSAAQAFGYVFWNGSSIASGYNSSLAANSVFHNATGDWTVWLPGLGSSVQAGNIQVTAVDSGQPARCKVGAWSWATSGQKIQVLCHDATVNPLDTGWTLTYQRERAITGAFAPPKLFAYTFDNTPANPGPYAPVPPAINFNYPGAVNTVQSAGTGLRLVTFPKVGALPNNVQVTAYGPGPGFCNLLTLWTTSGSTTYVRDVACYNATTRVNQASFVTYTSMY</sequence>
<reference evidence="3" key="1">
    <citation type="submission" date="2017-01" db="EMBL/GenBank/DDBJ databases">
        <authorList>
            <person name="Varghese N."/>
            <person name="Submissions S."/>
        </authorList>
    </citation>
    <scope>NUCLEOTIDE SEQUENCE [LARGE SCALE GENOMIC DNA]</scope>
    <source>
        <strain evidence="3">ATCC 12950</strain>
    </source>
</reference>
<keyword evidence="1" id="KW-0732">Signal</keyword>
<dbReference type="AlphaFoldDB" id="A0A1N6XWP9"/>
<dbReference type="RefSeq" id="WP_143734177.1">
    <property type="nucleotide sequence ID" value="NZ_FTNI01000005.1"/>
</dbReference>
<feature type="chain" id="PRO_5012862451" evidence="1">
    <location>
        <begin position="32"/>
        <end position="364"/>
    </location>
</feature>
<name>A0A1N6XWP9_9ACTN</name>
<dbReference type="EMBL" id="FTNI01000005">
    <property type="protein sequence ID" value="SIR06651.1"/>
    <property type="molecule type" value="Genomic_DNA"/>
</dbReference>
<evidence type="ECO:0000313" key="3">
    <source>
        <dbReference type="Proteomes" id="UP000186096"/>
    </source>
</evidence>
<dbReference type="Proteomes" id="UP000186096">
    <property type="component" value="Unassembled WGS sequence"/>
</dbReference>
<feature type="signal peptide" evidence="1">
    <location>
        <begin position="1"/>
        <end position="31"/>
    </location>
</feature>
<evidence type="ECO:0000313" key="2">
    <source>
        <dbReference type="EMBL" id="SIR06651.1"/>
    </source>
</evidence>
<dbReference type="STRING" id="58117.SAMN05421833_105312"/>
<dbReference type="OrthoDB" id="3806195at2"/>
<evidence type="ECO:0000256" key="1">
    <source>
        <dbReference type="SAM" id="SignalP"/>
    </source>
</evidence>
<accession>A0A1N6XWP9</accession>
<protein>
    <submittedName>
        <fullName evidence="2">Uncharacterized protein</fullName>
    </submittedName>
</protein>
<keyword evidence="3" id="KW-1185">Reference proteome</keyword>
<organism evidence="2 3">
    <name type="scientific">Microbispora rosea</name>
    <dbReference type="NCBI Taxonomy" id="58117"/>
    <lineage>
        <taxon>Bacteria</taxon>
        <taxon>Bacillati</taxon>
        <taxon>Actinomycetota</taxon>
        <taxon>Actinomycetes</taxon>
        <taxon>Streptosporangiales</taxon>
        <taxon>Streptosporangiaceae</taxon>
        <taxon>Microbispora</taxon>
    </lineage>
</organism>